<feature type="transmembrane region" description="Helical" evidence="8">
    <location>
        <begin position="445"/>
        <end position="469"/>
    </location>
</feature>
<reference evidence="9 10" key="1">
    <citation type="submission" date="2017-10" db="EMBL/GenBank/DDBJ databases">
        <title>Paenichitinophaga pekingensis gen. nov., sp. nov., isolated from activated sludge.</title>
        <authorList>
            <person name="Jin D."/>
            <person name="Kong X."/>
            <person name="Deng Y."/>
            <person name="Bai Z."/>
        </authorList>
    </citation>
    <scope>NUCLEOTIDE SEQUENCE [LARGE SCALE GENOMIC DNA]</scope>
    <source>
        <strain evidence="9 10">13</strain>
    </source>
</reference>
<feature type="transmembrane region" description="Helical" evidence="8">
    <location>
        <begin position="481"/>
        <end position="504"/>
    </location>
</feature>
<feature type="transmembrane region" description="Helical" evidence="8">
    <location>
        <begin position="14"/>
        <end position="36"/>
    </location>
</feature>
<organism evidence="9 10">
    <name type="scientific">Chitinophaga caeni</name>
    <dbReference type="NCBI Taxonomy" id="2029983"/>
    <lineage>
        <taxon>Bacteria</taxon>
        <taxon>Pseudomonadati</taxon>
        <taxon>Bacteroidota</taxon>
        <taxon>Chitinophagia</taxon>
        <taxon>Chitinophagales</taxon>
        <taxon>Chitinophagaceae</taxon>
        <taxon>Chitinophaga</taxon>
    </lineage>
</organism>
<feature type="transmembrane region" description="Helical" evidence="8">
    <location>
        <begin position="925"/>
        <end position="951"/>
    </location>
</feature>
<accession>A0A291QUT6</accession>
<feature type="transmembrane region" description="Helical" evidence="8">
    <location>
        <begin position="972"/>
        <end position="993"/>
    </location>
</feature>
<feature type="transmembrane region" description="Helical" evidence="8">
    <location>
        <begin position="402"/>
        <end position="424"/>
    </location>
</feature>
<comment type="similarity">
    <text evidence="2">Belongs to the resistance-nodulation-cell division (RND) (TC 2.A.6) family.</text>
</comment>
<dbReference type="OrthoDB" id="9758757at2"/>
<keyword evidence="3" id="KW-0813">Transport</keyword>
<dbReference type="Pfam" id="PF00873">
    <property type="entry name" value="ACR_tran"/>
    <property type="match status" value="1"/>
</dbReference>
<dbReference type="Gene3D" id="1.20.1600.10">
    <property type="entry name" value="Outer membrane efflux proteins (OEP)"/>
    <property type="match status" value="1"/>
</dbReference>
<gene>
    <name evidence="9" type="ORF">COR50_11165</name>
</gene>
<keyword evidence="6 8" id="KW-1133">Transmembrane helix</keyword>
<evidence type="ECO:0000256" key="8">
    <source>
        <dbReference type="SAM" id="Phobius"/>
    </source>
</evidence>
<dbReference type="Proteomes" id="UP000220133">
    <property type="component" value="Chromosome"/>
</dbReference>
<feature type="transmembrane region" description="Helical" evidence="8">
    <location>
        <begin position="1005"/>
        <end position="1028"/>
    </location>
</feature>
<protein>
    <submittedName>
        <fullName evidence="9">CusA/CzcA family heavy metal efflux RND transporter</fullName>
    </submittedName>
</protein>
<dbReference type="SUPFAM" id="SSF82866">
    <property type="entry name" value="Multidrug efflux transporter AcrB transmembrane domain"/>
    <property type="match status" value="2"/>
</dbReference>
<feature type="transmembrane region" description="Helical" evidence="8">
    <location>
        <begin position="540"/>
        <end position="558"/>
    </location>
</feature>
<dbReference type="GO" id="GO:0008324">
    <property type="term" value="F:monoatomic cation transmembrane transporter activity"/>
    <property type="evidence" value="ECO:0007669"/>
    <property type="project" value="InterPro"/>
</dbReference>
<dbReference type="RefSeq" id="WP_098194058.1">
    <property type="nucleotide sequence ID" value="NZ_CP023777.1"/>
</dbReference>
<keyword evidence="5 8" id="KW-0812">Transmembrane</keyword>
<evidence type="ECO:0000313" key="9">
    <source>
        <dbReference type="EMBL" id="ATL47681.1"/>
    </source>
</evidence>
<feature type="transmembrane region" description="Helical" evidence="8">
    <location>
        <begin position="875"/>
        <end position="894"/>
    </location>
</feature>
<dbReference type="GO" id="GO:0015562">
    <property type="term" value="F:efflux transmembrane transporter activity"/>
    <property type="evidence" value="ECO:0007669"/>
    <property type="project" value="InterPro"/>
</dbReference>
<dbReference type="SUPFAM" id="SSF82714">
    <property type="entry name" value="Multidrug efflux transporter AcrB TolC docking domain, DN and DC subdomains"/>
    <property type="match status" value="2"/>
</dbReference>
<keyword evidence="4" id="KW-1003">Cell membrane</keyword>
<name>A0A291QUT6_9BACT</name>
<keyword evidence="7 8" id="KW-0472">Membrane</keyword>
<dbReference type="Gene3D" id="3.30.70.1430">
    <property type="entry name" value="Multidrug efflux transporter AcrB pore domain"/>
    <property type="match status" value="2"/>
</dbReference>
<evidence type="ECO:0000256" key="5">
    <source>
        <dbReference type="ARBA" id="ARBA00022692"/>
    </source>
</evidence>
<keyword evidence="10" id="KW-1185">Reference proteome</keyword>
<comment type="subcellular location">
    <subcellularLocation>
        <location evidence="1">Cell membrane</location>
        <topology evidence="1">Multi-pass membrane protein</topology>
    </subcellularLocation>
</comment>
<dbReference type="GO" id="GO:0005886">
    <property type="term" value="C:plasma membrane"/>
    <property type="evidence" value="ECO:0007669"/>
    <property type="project" value="UniProtKB-SubCell"/>
</dbReference>
<evidence type="ECO:0000256" key="3">
    <source>
        <dbReference type="ARBA" id="ARBA00022448"/>
    </source>
</evidence>
<dbReference type="Gene3D" id="1.20.1640.10">
    <property type="entry name" value="Multidrug efflux transporter AcrB transmembrane domain"/>
    <property type="match status" value="2"/>
</dbReference>
<dbReference type="NCBIfam" id="TIGR00914">
    <property type="entry name" value="2A0601"/>
    <property type="match status" value="1"/>
</dbReference>
<dbReference type="GO" id="GO:0042910">
    <property type="term" value="F:xenobiotic transmembrane transporter activity"/>
    <property type="evidence" value="ECO:0007669"/>
    <property type="project" value="TreeGrafter"/>
</dbReference>
<dbReference type="PANTHER" id="PTHR32063:SF24">
    <property type="entry name" value="CATION EFFLUX SYSTEM (ACRB_ACRD_ACRF FAMILY)"/>
    <property type="match status" value="1"/>
</dbReference>
<feature type="transmembrane region" description="Helical" evidence="8">
    <location>
        <begin position="901"/>
        <end position="919"/>
    </location>
</feature>
<evidence type="ECO:0000256" key="2">
    <source>
        <dbReference type="ARBA" id="ARBA00010942"/>
    </source>
</evidence>
<dbReference type="Gene3D" id="3.30.70.1440">
    <property type="entry name" value="Multidrug efflux transporter AcrB pore domain"/>
    <property type="match status" value="1"/>
</dbReference>
<dbReference type="EMBL" id="CP023777">
    <property type="protein sequence ID" value="ATL47681.1"/>
    <property type="molecule type" value="Genomic_DNA"/>
</dbReference>
<dbReference type="SUPFAM" id="SSF82693">
    <property type="entry name" value="Multidrug efflux transporter AcrB pore domain, PN1, PN2, PC1 and PC2 subdomains"/>
    <property type="match status" value="3"/>
</dbReference>
<evidence type="ECO:0000256" key="6">
    <source>
        <dbReference type="ARBA" id="ARBA00022989"/>
    </source>
</evidence>
<dbReference type="InterPro" id="IPR001036">
    <property type="entry name" value="Acrflvin-R"/>
</dbReference>
<evidence type="ECO:0000256" key="1">
    <source>
        <dbReference type="ARBA" id="ARBA00004651"/>
    </source>
</evidence>
<dbReference type="KEGG" id="cbae:COR50_11165"/>
<sequence>MLEKIIAFSIRQKLIVGIMTLALLGWGIFSLTRLPIDAVPDITNNQVQVITVSPSLAAQEIEQFVTFPVEQSMATIPGMVELRSISRFGLSVLTVVFEDDMDPYLARQLVQERIILAKEEIPSSLGSPEMMPMTTGLGEIYQYVIHAKKGYEDKYNATELRSIQDWIVRRQLLGTPGVADVSSFGGYLKQYEVAIDPDKLRSMNISINEVFEAVQKNNENSGGAYIEKQPNTYYIRAEGLVRNEQDIENIVVKNTSGMMPVLVRDIATVRIGSALRYGALTLNTSGEAVGAIVLMIKGANSSAVIRDVKARIEKIKSTLPEGVDIEPFLDRTKLVNNAIDTVTRNLVEGALIVIFLLVLLLGNLRAGLIVASVIPLSMLFAISMMNLFGVSGNLMSLGAIDFGLIVDGAVIVVEASLYFMATHFAGKKLEQSQMDEVVGNAARRIMSSAVFGQIIILIVYLPILALTGIEGKMFKPMAQTVSFAILGACLLSLTYVPMMSALFLSKKVKAEHGFSEKIIDAMHRVYEPILKKVLQYKRTVIISVILIFSASIFIFSNLGGEFIPSLDEGDFAVEVRLRTGTSLTHTIEVVDKASKILLENFEEVEKVVGKIGSSEIPTDPMPVEACDLMVILKPKSKWVNAETKDELAEKMQAKLAAIPGIDFGFQQPIQMRFNELMTGARQDVVVKIWGEDLQVLSEQAKKLGQIAQNVDGAKDIYVEKVTGLPQIVIRYNRAAMAKYGLDVSSINQTIRTAFAGESAGLVYEGERRFDLVLRLKETNRRKIDDVQNLYVATADGFQVPLTELADVKIELGPNQIQREEAKRRIIVAFNVRGRDVASIVHELETKVNANLKLPAGYYVTYGGAFENLEAAKSRLGIAVPVALLLIFILLYFAFSSVKYSVLIFTAIPLSAIGGIFALWARGMNFSVSAGVGFIALFGVAVLNGIVLITEFNRLKAEGMNDVYERVLKGTAVRLRPVMMTALVASFGFVPMALSNGSGAEVQQPLGTVVIGGLVSATMLTLLVLPVLYVYFESGWKPKPFKALTILLLMSIALPKYGKAQETKKISEQEAIEIALKQHPSIKSKQLEIDATAAGRGTSLDLGKTEISGQFGQNNSLAKDNHYTISQSFEFPTVYSANASLNDAKLKGKEMEKEMTAANLILDVKKAYQQLLFLQQQKLLLMELDSIYSRFEKMASVKVRTGESAKLEQVTAATQMMESRNKLQNVEAEEKVWYKQLSNLLQLPLPFQVASPLAYDTIAYSLQENGQVSANPFLKISQQNEAIASAVLKTEKNKWLPGFTLGYFNQSLVGYQEVNGTQKYFDRGDRFDGFIVGLSLPLWFKPISARTKMARLQREATVMQTTTLRNNLQTREQQLTEEWLKQVRQVNYYKNSALPQADLMQGQAERSYKEGEIGYLQYWQHLQQINAIKQAYLAAIRDHNLAVLELQFIHGDFQAQ</sequence>
<feature type="transmembrane region" description="Helical" evidence="8">
    <location>
        <begin position="368"/>
        <end position="390"/>
    </location>
</feature>
<feature type="transmembrane region" description="Helical" evidence="8">
    <location>
        <begin position="342"/>
        <end position="361"/>
    </location>
</feature>
<dbReference type="PANTHER" id="PTHR32063">
    <property type="match status" value="1"/>
</dbReference>
<proteinExistence type="inferred from homology"/>
<evidence type="ECO:0000313" key="10">
    <source>
        <dbReference type="Proteomes" id="UP000220133"/>
    </source>
</evidence>
<evidence type="ECO:0000256" key="4">
    <source>
        <dbReference type="ARBA" id="ARBA00022475"/>
    </source>
</evidence>
<dbReference type="InterPro" id="IPR027463">
    <property type="entry name" value="AcrB_DN_DC_subdom"/>
</dbReference>
<dbReference type="Gene3D" id="3.30.70.1320">
    <property type="entry name" value="Multidrug efflux transporter AcrB pore domain like"/>
    <property type="match status" value="1"/>
</dbReference>
<dbReference type="PRINTS" id="PR00702">
    <property type="entry name" value="ACRIFLAVINRP"/>
</dbReference>
<dbReference type="Gene3D" id="3.30.2090.10">
    <property type="entry name" value="Multidrug efflux transporter AcrB TolC docking domain, DN and DC subdomains"/>
    <property type="match status" value="2"/>
</dbReference>
<dbReference type="InterPro" id="IPR004763">
    <property type="entry name" value="CusA-like"/>
</dbReference>
<evidence type="ECO:0000256" key="7">
    <source>
        <dbReference type="ARBA" id="ARBA00023136"/>
    </source>
</evidence>
<dbReference type="SUPFAM" id="SSF56954">
    <property type="entry name" value="Outer membrane efflux proteins (OEP)"/>
    <property type="match status" value="1"/>
</dbReference>